<evidence type="ECO:0000313" key="3">
    <source>
        <dbReference type="Proteomes" id="UP000826234"/>
    </source>
</evidence>
<sequence>MVGCAVSNRTPAQTPVSTGIGMLPFFPSQHVVGQAMPRQNSTQDKLPPAMGLTEGTGSGSQTYLQNLTNATFGGLRAGHLMQQSQPKSTDSNLGDSLQQWYQQYAQVYHTIQARVGELENDGSEESDGGLYGDYSTYLQVMPSYYATAQGSFPPGILPLTPQNPLKVRGVKIMYILFFESYIAHELAFQH</sequence>
<evidence type="ECO:0000313" key="2">
    <source>
        <dbReference type="EMBL" id="KAH0618537.1"/>
    </source>
</evidence>
<name>A0ABQ7SME5_PHRPL</name>
<feature type="region of interest" description="Disordered" evidence="1">
    <location>
        <begin position="35"/>
        <end position="58"/>
    </location>
</feature>
<evidence type="ECO:0000256" key="1">
    <source>
        <dbReference type="SAM" id="MobiDB-lite"/>
    </source>
</evidence>
<comment type="caution">
    <text evidence="2">The sequence shown here is derived from an EMBL/GenBank/DDBJ whole genome shotgun (WGS) entry which is preliminary data.</text>
</comment>
<accession>A0ABQ7SME5</accession>
<proteinExistence type="predicted"/>
<organism evidence="2 3">
    <name type="scientific">Phrynosoma platyrhinos</name>
    <name type="common">Desert horned lizard</name>
    <dbReference type="NCBI Taxonomy" id="52577"/>
    <lineage>
        <taxon>Eukaryota</taxon>
        <taxon>Metazoa</taxon>
        <taxon>Chordata</taxon>
        <taxon>Craniata</taxon>
        <taxon>Vertebrata</taxon>
        <taxon>Euteleostomi</taxon>
        <taxon>Lepidosauria</taxon>
        <taxon>Squamata</taxon>
        <taxon>Bifurcata</taxon>
        <taxon>Unidentata</taxon>
        <taxon>Episquamata</taxon>
        <taxon>Toxicofera</taxon>
        <taxon>Iguania</taxon>
        <taxon>Phrynosomatidae</taxon>
        <taxon>Phrynosomatinae</taxon>
        <taxon>Phrynosoma</taxon>
    </lineage>
</organism>
<reference evidence="2 3" key="1">
    <citation type="journal article" date="2022" name="Gigascience">
        <title>A chromosome-level genome assembly and annotation of the desert horned lizard, Phrynosoma platyrhinos, provides insight into chromosomal rearrangements among reptiles.</title>
        <authorList>
            <person name="Koochekian N."/>
            <person name="Ascanio A."/>
            <person name="Farleigh K."/>
            <person name="Card D.C."/>
            <person name="Schield D.R."/>
            <person name="Castoe T.A."/>
            <person name="Jezkova T."/>
        </authorList>
    </citation>
    <scope>NUCLEOTIDE SEQUENCE [LARGE SCALE GENOMIC DNA]</scope>
    <source>
        <strain evidence="2">NK-2021</strain>
    </source>
</reference>
<dbReference type="EMBL" id="JAIPUX010005289">
    <property type="protein sequence ID" value="KAH0618537.1"/>
    <property type="molecule type" value="Genomic_DNA"/>
</dbReference>
<protein>
    <submittedName>
        <fullName evidence="2">Uncharacterized protein</fullName>
    </submittedName>
</protein>
<gene>
    <name evidence="2" type="ORF">JD844_017838</name>
</gene>
<keyword evidence="3" id="KW-1185">Reference proteome</keyword>
<dbReference type="Proteomes" id="UP000826234">
    <property type="component" value="Unassembled WGS sequence"/>
</dbReference>